<dbReference type="SUPFAM" id="SSF49758">
    <property type="entry name" value="Calpain large subunit, middle domain (domain III)"/>
    <property type="match status" value="1"/>
</dbReference>
<evidence type="ECO:0000313" key="6">
    <source>
        <dbReference type="EMBL" id="KAJ6219166.1"/>
    </source>
</evidence>
<comment type="similarity">
    <text evidence="1">Belongs to the peptidase C2 family.</text>
</comment>
<dbReference type="Proteomes" id="UP001142055">
    <property type="component" value="Chromosome 2"/>
</dbReference>
<dbReference type="GO" id="GO:0005737">
    <property type="term" value="C:cytoplasm"/>
    <property type="evidence" value="ECO:0007669"/>
    <property type="project" value="TreeGrafter"/>
</dbReference>
<evidence type="ECO:0000256" key="4">
    <source>
        <dbReference type="SAM" id="MobiDB-lite"/>
    </source>
</evidence>
<keyword evidence="7" id="KW-1185">Reference proteome</keyword>
<feature type="compositionally biased region" description="Pro residues" evidence="4">
    <location>
        <begin position="599"/>
        <end position="609"/>
    </location>
</feature>
<dbReference type="InterPro" id="IPR022682">
    <property type="entry name" value="Calpain_domain_III"/>
</dbReference>
<feature type="compositionally biased region" description="Low complexity" evidence="4">
    <location>
        <begin position="566"/>
        <end position="585"/>
    </location>
</feature>
<dbReference type="SMART" id="SM00230">
    <property type="entry name" value="CysPc"/>
    <property type="match status" value="1"/>
</dbReference>
<organism evidence="6 7">
    <name type="scientific">Blomia tropicalis</name>
    <name type="common">Mite</name>
    <dbReference type="NCBI Taxonomy" id="40697"/>
    <lineage>
        <taxon>Eukaryota</taxon>
        <taxon>Metazoa</taxon>
        <taxon>Ecdysozoa</taxon>
        <taxon>Arthropoda</taxon>
        <taxon>Chelicerata</taxon>
        <taxon>Arachnida</taxon>
        <taxon>Acari</taxon>
        <taxon>Acariformes</taxon>
        <taxon>Sarcoptiformes</taxon>
        <taxon>Astigmata</taxon>
        <taxon>Glycyphagoidea</taxon>
        <taxon>Echimyopodidae</taxon>
        <taxon>Blomia</taxon>
    </lineage>
</organism>
<dbReference type="PROSITE" id="PS50203">
    <property type="entry name" value="CALPAIN_CAT"/>
    <property type="match status" value="1"/>
</dbReference>
<dbReference type="AlphaFoldDB" id="A0A9Q0M4Q1"/>
<feature type="region of interest" description="Disordered" evidence="4">
    <location>
        <begin position="643"/>
        <end position="670"/>
    </location>
</feature>
<dbReference type="SMART" id="SM00720">
    <property type="entry name" value="calpain_III"/>
    <property type="match status" value="1"/>
</dbReference>
<dbReference type="PRINTS" id="PR00704">
    <property type="entry name" value="CALPAIN"/>
</dbReference>
<dbReference type="GO" id="GO:0006508">
    <property type="term" value="P:proteolysis"/>
    <property type="evidence" value="ECO:0007669"/>
    <property type="project" value="InterPro"/>
</dbReference>
<dbReference type="EMBL" id="JAPWDV010000002">
    <property type="protein sequence ID" value="KAJ6219166.1"/>
    <property type="molecule type" value="Genomic_DNA"/>
</dbReference>
<dbReference type="Gene3D" id="3.90.70.10">
    <property type="entry name" value="Cysteine proteinases"/>
    <property type="match status" value="1"/>
</dbReference>
<feature type="domain" description="Calpain catalytic" evidence="5">
    <location>
        <begin position="46"/>
        <end position="349"/>
    </location>
</feature>
<accession>A0A9Q0M4Q1</accession>
<reference evidence="6" key="1">
    <citation type="submission" date="2022-12" db="EMBL/GenBank/DDBJ databases">
        <title>Genome assemblies of Blomia tropicalis.</title>
        <authorList>
            <person name="Cui Y."/>
        </authorList>
    </citation>
    <scope>NUCLEOTIDE SEQUENCE</scope>
    <source>
        <tissue evidence="6">Adult mites</tissue>
    </source>
</reference>
<dbReference type="InterPro" id="IPR038765">
    <property type="entry name" value="Papain-like_cys_pep_sf"/>
</dbReference>
<dbReference type="Pfam" id="PF00648">
    <property type="entry name" value="Peptidase_C2"/>
    <property type="match status" value="1"/>
</dbReference>
<dbReference type="PANTHER" id="PTHR10183">
    <property type="entry name" value="CALPAIN"/>
    <property type="match status" value="1"/>
</dbReference>
<dbReference type="InterPro" id="IPR022683">
    <property type="entry name" value="Calpain_III"/>
</dbReference>
<dbReference type="CDD" id="cd00044">
    <property type="entry name" value="CysPc"/>
    <property type="match status" value="1"/>
</dbReference>
<dbReference type="SUPFAM" id="SSF54001">
    <property type="entry name" value="Cysteine proteinases"/>
    <property type="match status" value="1"/>
</dbReference>
<feature type="compositionally biased region" description="Low complexity" evidence="4">
    <location>
        <begin position="657"/>
        <end position="670"/>
    </location>
</feature>
<dbReference type="Gene3D" id="2.60.120.380">
    <property type="match status" value="1"/>
</dbReference>
<evidence type="ECO:0000259" key="5">
    <source>
        <dbReference type="PROSITE" id="PS50203"/>
    </source>
</evidence>
<dbReference type="InterPro" id="IPR001300">
    <property type="entry name" value="Peptidase_C2_calpain_cat"/>
</dbReference>
<comment type="caution">
    <text evidence="3">Lacks conserved residue(s) required for the propagation of feature annotation.</text>
</comment>
<dbReference type="PANTHER" id="PTHR10183:SF433">
    <property type="entry name" value="CALPAIN-A-RELATED"/>
    <property type="match status" value="1"/>
</dbReference>
<dbReference type="Pfam" id="PF01067">
    <property type="entry name" value="Calpain_III"/>
    <property type="match status" value="1"/>
</dbReference>
<dbReference type="OMA" id="CERIAIN"/>
<feature type="active site" evidence="2">
    <location>
        <position position="289"/>
    </location>
</feature>
<dbReference type="GO" id="GO:0004198">
    <property type="term" value="F:calcium-dependent cysteine-type endopeptidase activity"/>
    <property type="evidence" value="ECO:0007669"/>
    <property type="project" value="InterPro"/>
</dbReference>
<dbReference type="InterPro" id="IPR022684">
    <property type="entry name" value="Calpain_cysteine_protease"/>
</dbReference>
<sequence>MSKTNKAAPKASGTKRKSVTSINRLNQLETQNYANLRSKCQESGTLFEDASFPANSSSFYCNQPKMEFKWLRPSQIKTNPQFCPEFTMPTKLNITQGQIGNFWFLGAVAALTINKDAFEKVVPKDQTFSGPDYKGIFRFRLWYGGKWREIVIDDRLPTVDGQLVMAYEKQLNHFWCSLLEKAYAKLVGCYESLVGSYTSEALEDFTGGLCENYSLKGKDVLSTSFLFSIVFKSILHSSLIVCCAETEDKQNTKQLPNGIWENQFYAVSAVNTIEVDGDVGQIRLIRLRNMSNSIAEWKGSWGPNSSEWKQISPADKSRFGLTLDFEGEFWMSFDDFKAIFSRMDICNLDNQQSCNISNKTFSWAVNLHDGKWEPGVSAGGCSTKGPFHTNPRFILLVNARDCDPEDDNFATVVIGLMQKNRASKKSTGLFDLKIGFQIYSLESLFASANPNQSEPMLALQNFTNEFFQQNKPIAGTKSYINKRQVFGRYRLKPGAYMIVPCTFKANLKGLFLLRIFCERIAINYPRAEQSDSSMASSSSMIDKELSSIPMVEQKMNDPITPPPPQQQQQQPPQQIQVHVIIDQQPTVPDPPKSNDIMPVPTPPPPPPQPQQQSQPPQGILIQNSQLEFDVLPKQMFQQSPPQIEQPMLFPPLPPSQPQQQSQPPQQVYTQQIQPQIPFQPLFPPQPPATYQPELQQTPQPIQIQVQLQFQQQPQPIEPVKLFTNLPDQIKANTTSGYLKYDEIVKCLQQLQIESKYSLPKIIYYRYGCEQDGIGNERPKDRGVDFSNFAVSTLKLRNAINYWDNLSRYEPTDDVDKSGENRKQILRFTLQGFLEQIMMT</sequence>
<evidence type="ECO:0000256" key="1">
    <source>
        <dbReference type="ARBA" id="ARBA00007623"/>
    </source>
</evidence>
<name>A0A9Q0M4Q1_BLOTA</name>
<evidence type="ECO:0000256" key="3">
    <source>
        <dbReference type="PROSITE-ProRule" id="PRU00239"/>
    </source>
</evidence>
<evidence type="ECO:0000256" key="2">
    <source>
        <dbReference type="PIRSR" id="PIRSR622684-1"/>
    </source>
</evidence>
<gene>
    <name evidence="6" type="ORF">RDWZM_004978</name>
</gene>
<proteinExistence type="inferred from homology"/>
<feature type="region of interest" description="Disordered" evidence="4">
    <location>
        <begin position="553"/>
        <end position="616"/>
    </location>
</feature>
<dbReference type="InterPro" id="IPR036213">
    <property type="entry name" value="Calpain_III_sf"/>
</dbReference>
<protein>
    <recommendedName>
        <fullName evidence="5">Calpain catalytic domain-containing protein</fullName>
    </recommendedName>
</protein>
<comment type="caution">
    <text evidence="6">The sequence shown here is derived from an EMBL/GenBank/DDBJ whole genome shotgun (WGS) entry which is preliminary data.</text>
</comment>
<evidence type="ECO:0000313" key="7">
    <source>
        <dbReference type="Proteomes" id="UP001142055"/>
    </source>
</evidence>